<comment type="caution">
    <text evidence="1">The sequence shown here is derived from an EMBL/GenBank/DDBJ whole genome shotgun (WGS) entry which is preliminary data.</text>
</comment>
<evidence type="ECO:0000313" key="2">
    <source>
        <dbReference type="Proteomes" id="UP001431429"/>
    </source>
</evidence>
<dbReference type="EMBL" id="JAMQAW010000078">
    <property type="protein sequence ID" value="MCM2393582.1"/>
    <property type="molecule type" value="Genomic_DNA"/>
</dbReference>
<keyword evidence="2" id="KW-1185">Reference proteome</keyword>
<organism evidence="1 2">
    <name type="scientific">Streptomyces albipurpureus</name>
    <dbReference type="NCBI Taxonomy" id="2897419"/>
    <lineage>
        <taxon>Bacteria</taxon>
        <taxon>Bacillati</taxon>
        <taxon>Actinomycetota</taxon>
        <taxon>Actinomycetes</taxon>
        <taxon>Kitasatosporales</taxon>
        <taxon>Streptomycetaceae</taxon>
        <taxon>Streptomyces</taxon>
    </lineage>
</organism>
<dbReference type="Proteomes" id="UP001431429">
    <property type="component" value="Unassembled WGS sequence"/>
</dbReference>
<reference evidence="1" key="1">
    <citation type="submission" date="2022-06" db="EMBL/GenBank/DDBJ databases">
        <title>Genome public.</title>
        <authorList>
            <person name="Sun Q."/>
        </authorList>
    </citation>
    <scope>NUCLEOTIDE SEQUENCE</scope>
    <source>
        <strain evidence="1">CWNU-1</strain>
    </source>
</reference>
<accession>A0ABT0UYD2</accession>
<dbReference type="RefSeq" id="WP_250923876.1">
    <property type="nucleotide sequence ID" value="NZ_JAMQAW010000078.1"/>
</dbReference>
<evidence type="ECO:0000313" key="1">
    <source>
        <dbReference type="EMBL" id="MCM2393582.1"/>
    </source>
</evidence>
<name>A0ABT0UYD2_9ACTN</name>
<gene>
    <name evidence="1" type="ORF">NBG84_35815</name>
</gene>
<sequence>MHRRCGPSGEEAENSGHLLYDLTGHEVRMRAASGMTAPRLCIRPKAPLFSNAPART</sequence>
<protein>
    <submittedName>
        <fullName evidence="1">Uncharacterized protein</fullName>
    </submittedName>
</protein>
<proteinExistence type="predicted"/>